<dbReference type="EMBL" id="JAKOAV010000030">
    <property type="protein sequence ID" value="MDF9409408.1"/>
    <property type="molecule type" value="Genomic_DNA"/>
</dbReference>
<sequence length="174" mass="20338">MELDGLKTLESFSKEELIALVQDMSKRWLAHDGVWFQCVENKYGMEEAVEMDARAWDRFAQIEAARIMKLHKIPPDGGLPALVKALELRQYSFLNKKEVVELSENKLIFRMTTCRVQATRKWKKMPEFPCKPVGILEYSSFAKTIDSRIKTRCLTCHPDNNHSDEYNCEWEFSI</sequence>
<dbReference type="Proteomes" id="UP001154312">
    <property type="component" value="Unassembled WGS sequence"/>
</dbReference>
<accession>A0A9X4H579</accession>
<name>A0A9X4H579_9FIRM</name>
<evidence type="ECO:0000313" key="2">
    <source>
        <dbReference type="Proteomes" id="UP001154312"/>
    </source>
</evidence>
<evidence type="ECO:0000313" key="1">
    <source>
        <dbReference type="EMBL" id="MDF9409408.1"/>
    </source>
</evidence>
<dbReference type="Pfam" id="PF19620">
    <property type="entry name" value="DUF6125"/>
    <property type="match status" value="1"/>
</dbReference>
<dbReference type="AlphaFoldDB" id="A0A9X4H579"/>
<dbReference type="RefSeq" id="WP_277444871.1">
    <property type="nucleotide sequence ID" value="NZ_JAKOAV010000030.1"/>
</dbReference>
<proteinExistence type="predicted"/>
<protein>
    <submittedName>
        <fullName evidence="1">DUF6125 family protein</fullName>
    </submittedName>
</protein>
<gene>
    <name evidence="1" type="ORF">L7E55_13760</name>
</gene>
<keyword evidence="2" id="KW-1185">Reference proteome</keyword>
<comment type="caution">
    <text evidence="1">The sequence shown here is derived from an EMBL/GenBank/DDBJ whole genome shotgun (WGS) entry which is preliminary data.</text>
</comment>
<reference evidence="1" key="1">
    <citation type="submission" date="2022-02" db="EMBL/GenBank/DDBJ databases">
        <authorList>
            <person name="Leng L."/>
        </authorList>
    </citation>
    <scope>NUCLEOTIDE SEQUENCE</scope>
    <source>
        <strain evidence="1">JI</strain>
    </source>
</reference>
<organism evidence="1 2">
    <name type="scientific">Pelotomaculum isophthalicicum JI</name>
    <dbReference type="NCBI Taxonomy" id="947010"/>
    <lineage>
        <taxon>Bacteria</taxon>
        <taxon>Bacillati</taxon>
        <taxon>Bacillota</taxon>
        <taxon>Clostridia</taxon>
        <taxon>Eubacteriales</taxon>
        <taxon>Desulfotomaculaceae</taxon>
        <taxon>Pelotomaculum</taxon>
    </lineage>
</organism>